<feature type="transmembrane region" description="Helical" evidence="4">
    <location>
        <begin position="431"/>
        <end position="453"/>
    </location>
</feature>
<feature type="region of interest" description="Disordered" evidence="3">
    <location>
        <begin position="489"/>
        <end position="519"/>
    </location>
</feature>
<evidence type="ECO:0000313" key="5">
    <source>
        <dbReference type="EMBL" id="SHF28222.1"/>
    </source>
</evidence>
<protein>
    <submittedName>
        <fullName evidence="5">Spore germination protein KA</fullName>
    </submittedName>
</protein>
<accession>A0A1M5AE87</accession>
<dbReference type="InterPro" id="IPR004995">
    <property type="entry name" value="Spore_Ger"/>
</dbReference>
<name>A0A1M5AE87_9BACL</name>
<organism evidence="5 6">
    <name type="scientific">Seinonella peptonophila</name>
    <dbReference type="NCBI Taxonomy" id="112248"/>
    <lineage>
        <taxon>Bacteria</taxon>
        <taxon>Bacillati</taxon>
        <taxon>Bacillota</taxon>
        <taxon>Bacilli</taxon>
        <taxon>Bacillales</taxon>
        <taxon>Thermoactinomycetaceae</taxon>
        <taxon>Seinonella</taxon>
    </lineage>
</organism>
<comment type="similarity">
    <text evidence="1">Belongs to the GerABKA family.</text>
</comment>
<dbReference type="OrthoDB" id="1726708at2"/>
<gene>
    <name evidence="5" type="ORF">SAMN05444392_11343</name>
</gene>
<dbReference type="Proteomes" id="UP000184476">
    <property type="component" value="Unassembled WGS sequence"/>
</dbReference>
<feature type="transmembrane region" description="Helical" evidence="4">
    <location>
        <begin position="401"/>
        <end position="419"/>
    </location>
</feature>
<reference evidence="5 6" key="1">
    <citation type="submission" date="2016-11" db="EMBL/GenBank/DDBJ databases">
        <authorList>
            <person name="Jaros S."/>
            <person name="Januszkiewicz K."/>
            <person name="Wedrychowicz H."/>
        </authorList>
    </citation>
    <scope>NUCLEOTIDE SEQUENCE [LARGE SCALE GENOMIC DNA]</scope>
    <source>
        <strain evidence="5 6">DSM 44666</strain>
    </source>
</reference>
<sequence>MGFLKNWLSSKKRTKQLNEIAAQQNLTATLEENRSFLATIFKGCSDVVFHDFTIFGQISAVLIYIEGLVDKEKLDQNVLTPLLNKTGEPFSINTVSGVIPVSNIKELNYIEEIIDEISNGHPILLLDHQKKGISLGLTQLEHRAIEEPPAESVIRGPREGFTELLTINTSLLRRRIKSPQLKVKNIVVGRYTRTKIGVYYIEGIAEKSLIKEVMRRLDKIYMDGILGSGYIEELIEDQSNSLFPQILSTERPDVVVSYLLEGHVTILCDGNPVALVVPITLFSFLQSSEDYAQKFMIGSLIRWLRYISVAIVLLLPSTYVALLTYHQEMIPTSLLLTIAKSREQIPFPALFEALLMEITFEALREAGVRLPQQLGTAISIVGALVIGQAATAAGLVSSPMVMVVAITGVASFLLPHYPIGITLRILRFPIMFLAGMLGLLGIILGIIAIVIHLCSLRSFGVPYLTPIVPMVKQDLKDVLYRSPIWARNKRPHSTSKQNPIRQSPGQKPEAENEEELHSD</sequence>
<evidence type="ECO:0000256" key="1">
    <source>
        <dbReference type="ARBA" id="ARBA00005278"/>
    </source>
</evidence>
<evidence type="ECO:0000313" key="6">
    <source>
        <dbReference type="Proteomes" id="UP000184476"/>
    </source>
</evidence>
<evidence type="ECO:0000256" key="3">
    <source>
        <dbReference type="SAM" id="MobiDB-lite"/>
    </source>
</evidence>
<evidence type="ECO:0000256" key="2">
    <source>
        <dbReference type="ARBA" id="ARBA00023136"/>
    </source>
</evidence>
<feature type="transmembrane region" description="Helical" evidence="4">
    <location>
        <begin position="303"/>
        <end position="325"/>
    </location>
</feature>
<dbReference type="GO" id="GO:0016020">
    <property type="term" value="C:membrane"/>
    <property type="evidence" value="ECO:0007669"/>
    <property type="project" value="InterPro"/>
</dbReference>
<evidence type="ECO:0000256" key="4">
    <source>
        <dbReference type="SAM" id="Phobius"/>
    </source>
</evidence>
<dbReference type="EMBL" id="FQVL01000013">
    <property type="protein sequence ID" value="SHF28222.1"/>
    <property type="molecule type" value="Genomic_DNA"/>
</dbReference>
<dbReference type="GO" id="GO:0009847">
    <property type="term" value="P:spore germination"/>
    <property type="evidence" value="ECO:0007669"/>
    <property type="project" value="InterPro"/>
</dbReference>
<dbReference type="AlphaFoldDB" id="A0A1M5AE87"/>
<feature type="compositionally biased region" description="Polar residues" evidence="3">
    <location>
        <begin position="494"/>
        <end position="505"/>
    </location>
</feature>
<dbReference type="PIRSF" id="PIRSF005690">
    <property type="entry name" value="GerBA"/>
    <property type="match status" value="1"/>
</dbReference>
<dbReference type="STRING" id="112248.SAMN05444392_11343"/>
<proteinExistence type="inferred from homology"/>
<keyword evidence="4" id="KW-1133">Transmembrane helix</keyword>
<dbReference type="PANTHER" id="PTHR22550:SF5">
    <property type="entry name" value="LEUCINE ZIPPER PROTEIN 4"/>
    <property type="match status" value="1"/>
</dbReference>
<dbReference type="Pfam" id="PF03323">
    <property type="entry name" value="GerA"/>
    <property type="match status" value="1"/>
</dbReference>
<keyword evidence="4" id="KW-0812">Transmembrane</keyword>
<dbReference type="PANTHER" id="PTHR22550">
    <property type="entry name" value="SPORE GERMINATION PROTEIN"/>
    <property type="match status" value="1"/>
</dbReference>
<feature type="transmembrane region" description="Helical" evidence="4">
    <location>
        <begin position="375"/>
        <end position="395"/>
    </location>
</feature>
<dbReference type="RefSeq" id="WP_073156949.1">
    <property type="nucleotide sequence ID" value="NZ_FQVL01000013.1"/>
</dbReference>
<dbReference type="InterPro" id="IPR050768">
    <property type="entry name" value="UPF0353/GerABKA_families"/>
</dbReference>
<keyword evidence="2 4" id="KW-0472">Membrane</keyword>
<keyword evidence="6" id="KW-1185">Reference proteome</keyword>